<comment type="caution">
    <text evidence="3">The sequence shown here is derived from an EMBL/GenBank/DDBJ whole genome shotgun (WGS) entry which is preliminary data.</text>
</comment>
<dbReference type="Gene3D" id="3.40.50.720">
    <property type="entry name" value="NAD(P)-binding Rossmann-like Domain"/>
    <property type="match status" value="1"/>
</dbReference>
<dbReference type="Proteomes" id="UP000324133">
    <property type="component" value="Unassembled WGS sequence"/>
</dbReference>
<dbReference type="OrthoDB" id="9804104at2"/>
<accession>A0A5B6TH63</accession>
<proteinExistence type="inferred from homology"/>
<dbReference type="CDD" id="cd05233">
    <property type="entry name" value="SDR_c"/>
    <property type="match status" value="1"/>
</dbReference>
<name>A0A5B6TH63_9BACT</name>
<dbReference type="PRINTS" id="PR00081">
    <property type="entry name" value="GDHRDH"/>
</dbReference>
<evidence type="ECO:0000313" key="4">
    <source>
        <dbReference type="Proteomes" id="UP000324133"/>
    </source>
</evidence>
<evidence type="ECO:0000313" key="3">
    <source>
        <dbReference type="EMBL" id="KAA3438594.1"/>
    </source>
</evidence>
<dbReference type="PANTHER" id="PTHR43477">
    <property type="entry name" value="DIHYDROANTICAPSIN 7-DEHYDROGENASE"/>
    <property type="match status" value="1"/>
</dbReference>
<sequence length="232" mass="25010">MKNYLIIGGSSGIGHELVQQLGSEGHRVFATYFQHPGQTYNPDTTFHFLDVREDNLNVSFLPDTLDGLVYLPGSINLVPFHRLKPADFLADFQLQVNGAIKVVQAILPRLKAAGSASIVFFSTVAVQTGFSFHAQIAVSKGAIEGLTRALAAELAPAIRVNAIAPSLTDTPLAAKYLNTPDKTQANAQRHPLKRLGTAQDIAEMAAFLLSSRSSWMTGQILHVDGGMSSIRL</sequence>
<keyword evidence="4" id="KW-1185">Reference proteome</keyword>
<dbReference type="InterPro" id="IPR051122">
    <property type="entry name" value="SDR_DHRS6-like"/>
</dbReference>
<evidence type="ECO:0000256" key="2">
    <source>
        <dbReference type="ARBA" id="ARBA00023002"/>
    </source>
</evidence>
<dbReference type="AlphaFoldDB" id="A0A5B6TH63"/>
<dbReference type="EMBL" id="VKKY01000002">
    <property type="protein sequence ID" value="KAA3438594.1"/>
    <property type="molecule type" value="Genomic_DNA"/>
</dbReference>
<organism evidence="3 4">
    <name type="scientific">Rufibacter hautae</name>
    <dbReference type="NCBI Taxonomy" id="2595005"/>
    <lineage>
        <taxon>Bacteria</taxon>
        <taxon>Pseudomonadati</taxon>
        <taxon>Bacteroidota</taxon>
        <taxon>Cytophagia</taxon>
        <taxon>Cytophagales</taxon>
        <taxon>Hymenobacteraceae</taxon>
        <taxon>Rufibacter</taxon>
    </lineage>
</organism>
<evidence type="ECO:0000256" key="1">
    <source>
        <dbReference type="ARBA" id="ARBA00006484"/>
    </source>
</evidence>
<dbReference type="InterPro" id="IPR002347">
    <property type="entry name" value="SDR_fam"/>
</dbReference>
<comment type="similarity">
    <text evidence="1">Belongs to the short-chain dehydrogenases/reductases (SDR) family.</text>
</comment>
<reference evidence="3 4" key="1">
    <citation type="submission" date="2019-07" db="EMBL/GenBank/DDBJ databases">
        <title>Rufibacter sp. nov., isolated from lake sediment.</title>
        <authorList>
            <person name="Qu J.-H."/>
        </authorList>
    </citation>
    <scope>NUCLEOTIDE SEQUENCE [LARGE SCALE GENOMIC DNA]</scope>
    <source>
        <strain evidence="3 4">NBS58-1</strain>
    </source>
</reference>
<dbReference type="RefSeq" id="WP_149091651.1">
    <property type="nucleotide sequence ID" value="NZ_VKKY01000002.1"/>
</dbReference>
<protein>
    <submittedName>
        <fullName evidence="3">SDR family oxidoreductase</fullName>
    </submittedName>
</protein>
<dbReference type="SUPFAM" id="SSF51735">
    <property type="entry name" value="NAD(P)-binding Rossmann-fold domains"/>
    <property type="match status" value="1"/>
</dbReference>
<dbReference type="GO" id="GO:0016491">
    <property type="term" value="F:oxidoreductase activity"/>
    <property type="evidence" value="ECO:0007669"/>
    <property type="project" value="UniProtKB-KW"/>
</dbReference>
<dbReference type="PANTHER" id="PTHR43477:SF1">
    <property type="entry name" value="DIHYDROANTICAPSIN 7-DEHYDROGENASE"/>
    <property type="match status" value="1"/>
</dbReference>
<dbReference type="InterPro" id="IPR036291">
    <property type="entry name" value="NAD(P)-bd_dom_sf"/>
</dbReference>
<keyword evidence="2" id="KW-0560">Oxidoreductase</keyword>
<dbReference type="Pfam" id="PF13561">
    <property type="entry name" value="adh_short_C2"/>
    <property type="match status" value="1"/>
</dbReference>
<gene>
    <name evidence="3" type="ORF">FOA19_15330</name>
</gene>